<comment type="caution">
    <text evidence="1">The sequence shown here is derived from an EMBL/GenBank/DDBJ whole genome shotgun (WGS) entry which is preliminary data.</text>
</comment>
<dbReference type="Proteomes" id="UP001056120">
    <property type="component" value="Linkage Group LG22"/>
</dbReference>
<sequence length="109" mass="12067">MKDFVSAGYLLPVICKDNDLHILGFLADNDIILIPYNPGRHWVLAALHMKPATCYYLDSLRSSIVNPQLKQTIDAAMVLYATQSGSNKRVKLSWVNARCPCQPGSTECG</sequence>
<keyword evidence="2" id="KW-1185">Reference proteome</keyword>
<evidence type="ECO:0000313" key="2">
    <source>
        <dbReference type="Proteomes" id="UP001056120"/>
    </source>
</evidence>
<accession>A0ACB9BTT4</accession>
<proteinExistence type="predicted"/>
<gene>
    <name evidence="1" type="ORF">L1987_65120</name>
</gene>
<dbReference type="EMBL" id="CM042039">
    <property type="protein sequence ID" value="KAI3725334.1"/>
    <property type="molecule type" value="Genomic_DNA"/>
</dbReference>
<reference evidence="1 2" key="2">
    <citation type="journal article" date="2022" name="Mol. Ecol. Resour.">
        <title>The genomes of chicory, endive, great burdock and yacon provide insights into Asteraceae paleo-polyploidization history and plant inulin production.</title>
        <authorList>
            <person name="Fan W."/>
            <person name="Wang S."/>
            <person name="Wang H."/>
            <person name="Wang A."/>
            <person name="Jiang F."/>
            <person name="Liu H."/>
            <person name="Zhao H."/>
            <person name="Xu D."/>
            <person name="Zhang Y."/>
        </authorList>
    </citation>
    <scope>NUCLEOTIDE SEQUENCE [LARGE SCALE GENOMIC DNA]</scope>
    <source>
        <strain evidence="2">cv. Yunnan</strain>
        <tissue evidence="1">Leaves</tissue>
    </source>
</reference>
<organism evidence="1 2">
    <name type="scientific">Smallanthus sonchifolius</name>
    <dbReference type="NCBI Taxonomy" id="185202"/>
    <lineage>
        <taxon>Eukaryota</taxon>
        <taxon>Viridiplantae</taxon>
        <taxon>Streptophyta</taxon>
        <taxon>Embryophyta</taxon>
        <taxon>Tracheophyta</taxon>
        <taxon>Spermatophyta</taxon>
        <taxon>Magnoliopsida</taxon>
        <taxon>eudicotyledons</taxon>
        <taxon>Gunneridae</taxon>
        <taxon>Pentapetalae</taxon>
        <taxon>asterids</taxon>
        <taxon>campanulids</taxon>
        <taxon>Asterales</taxon>
        <taxon>Asteraceae</taxon>
        <taxon>Asteroideae</taxon>
        <taxon>Heliantheae alliance</taxon>
        <taxon>Millerieae</taxon>
        <taxon>Smallanthus</taxon>
    </lineage>
</organism>
<evidence type="ECO:0000313" key="1">
    <source>
        <dbReference type="EMBL" id="KAI3725334.1"/>
    </source>
</evidence>
<protein>
    <submittedName>
        <fullName evidence="1">Uncharacterized protein</fullName>
    </submittedName>
</protein>
<name>A0ACB9BTT4_9ASTR</name>
<reference evidence="2" key="1">
    <citation type="journal article" date="2022" name="Mol. Ecol. Resour.">
        <title>The genomes of chicory, endive, great burdock and yacon provide insights into Asteraceae palaeo-polyploidization history and plant inulin production.</title>
        <authorList>
            <person name="Fan W."/>
            <person name="Wang S."/>
            <person name="Wang H."/>
            <person name="Wang A."/>
            <person name="Jiang F."/>
            <person name="Liu H."/>
            <person name="Zhao H."/>
            <person name="Xu D."/>
            <person name="Zhang Y."/>
        </authorList>
    </citation>
    <scope>NUCLEOTIDE SEQUENCE [LARGE SCALE GENOMIC DNA]</scope>
    <source>
        <strain evidence="2">cv. Yunnan</strain>
    </source>
</reference>